<protein>
    <submittedName>
        <fullName evidence="2">Uncharacterized protein</fullName>
    </submittedName>
</protein>
<feature type="compositionally biased region" description="Polar residues" evidence="1">
    <location>
        <begin position="779"/>
        <end position="788"/>
    </location>
</feature>
<dbReference type="EMBL" id="CYKH01001973">
    <property type="protein sequence ID" value="CUG91827.1"/>
    <property type="molecule type" value="Genomic_DNA"/>
</dbReference>
<evidence type="ECO:0000256" key="1">
    <source>
        <dbReference type="SAM" id="MobiDB-lite"/>
    </source>
</evidence>
<feature type="region of interest" description="Disordered" evidence="1">
    <location>
        <begin position="312"/>
        <end position="335"/>
    </location>
</feature>
<feature type="region of interest" description="Disordered" evidence="1">
    <location>
        <begin position="745"/>
        <end position="788"/>
    </location>
</feature>
<feature type="region of interest" description="Disordered" evidence="1">
    <location>
        <begin position="908"/>
        <end position="932"/>
    </location>
</feature>
<reference evidence="3" key="1">
    <citation type="submission" date="2015-09" db="EMBL/GenBank/DDBJ databases">
        <authorList>
            <consortium name="Pathogen Informatics"/>
        </authorList>
    </citation>
    <scope>NUCLEOTIDE SEQUENCE [LARGE SCALE GENOMIC DNA]</scope>
    <source>
        <strain evidence="3">Lake Konstanz</strain>
    </source>
</reference>
<feature type="region of interest" description="Disordered" evidence="1">
    <location>
        <begin position="523"/>
        <end position="542"/>
    </location>
</feature>
<feature type="compositionally biased region" description="Polar residues" evidence="1">
    <location>
        <begin position="567"/>
        <end position="576"/>
    </location>
</feature>
<dbReference type="VEuPathDB" id="TriTrypDB:BSAL_34330"/>
<evidence type="ECO:0000313" key="2">
    <source>
        <dbReference type="EMBL" id="CUG91827.1"/>
    </source>
</evidence>
<accession>A0A0S4JRX2</accession>
<feature type="region of interest" description="Disordered" evidence="1">
    <location>
        <begin position="182"/>
        <end position="214"/>
    </location>
</feature>
<feature type="region of interest" description="Disordered" evidence="1">
    <location>
        <begin position="393"/>
        <end position="415"/>
    </location>
</feature>
<feature type="compositionally biased region" description="Low complexity" evidence="1">
    <location>
        <begin position="592"/>
        <end position="613"/>
    </location>
</feature>
<dbReference type="Proteomes" id="UP000051952">
    <property type="component" value="Unassembled WGS sequence"/>
</dbReference>
<organism evidence="2 3">
    <name type="scientific">Bodo saltans</name>
    <name type="common">Flagellated protozoan</name>
    <dbReference type="NCBI Taxonomy" id="75058"/>
    <lineage>
        <taxon>Eukaryota</taxon>
        <taxon>Discoba</taxon>
        <taxon>Euglenozoa</taxon>
        <taxon>Kinetoplastea</taxon>
        <taxon>Metakinetoplastina</taxon>
        <taxon>Eubodonida</taxon>
        <taxon>Bodonidae</taxon>
        <taxon>Bodo</taxon>
    </lineage>
</organism>
<feature type="compositionally biased region" description="Basic residues" evidence="1">
    <location>
        <begin position="659"/>
        <end position="669"/>
    </location>
</feature>
<proteinExistence type="predicted"/>
<dbReference type="AlphaFoldDB" id="A0A0S4JRX2"/>
<evidence type="ECO:0000313" key="3">
    <source>
        <dbReference type="Proteomes" id="UP000051952"/>
    </source>
</evidence>
<keyword evidence="3" id="KW-1185">Reference proteome</keyword>
<feature type="compositionally biased region" description="Polar residues" evidence="1">
    <location>
        <begin position="908"/>
        <end position="919"/>
    </location>
</feature>
<feature type="compositionally biased region" description="Low complexity" evidence="1">
    <location>
        <begin position="312"/>
        <end position="324"/>
    </location>
</feature>
<feature type="region of interest" description="Disordered" evidence="1">
    <location>
        <begin position="567"/>
        <end position="682"/>
    </location>
</feature>
<feature type="compositionally biased region" description="Basic and acidic residues" evidence="1">
    <location>
        <begin position="670"/>
        <end position="682"/>
    </location>
</feature>
<sequence length="991" mass="107159">MKPAGKQRTRKRGSVVPQVVIPLDQGENQCRVLSPSTAQQQRLNILDNLVASGISPALSQKLQDLFGLRFEQLQTFWGLYSVLSEEVGLQVSPDEVLSALDGPIKQRLQRDNDVSVDGNTHVDTIEVFRYLVSTLRSQFHSNPHLGGGASNSGFVTRQAEQENERRTLIQLALLEKMEHRHRLSSYTGGGGQQQDDSELLPPQVSSRRGEVDDDDAMQQIVRGAVARLRSAFTSSTTPVPPPALMAKAKEQHQTTPQQNEFTASDVELVWEHLFTRRRADADLDREANAETSAVDDVYNNLPAELRALVAAGGQDADSDSAAGSHGDRRGDSMYLRGGRSITRLASKTSIRKAFMHSLDFSKTKSDDETSFGSPRGEDSFGFSATIVLDGDEAHGDASLGGGVDSPQNHKKPPPSSLDAIKQLENALEANARECQEILEGHGVITESDENAVRLAEEEMLKKQAALLARYRSSMVMFQERKRTTRLQSLLTANSTTGDGSSGAAMSRTMSAFDFGDRNSSVDNAEIRPFLPNDDAGDGTTQTGAQEILNDSFGAYVPVSNVRNEVQSVDNSHQQSMIMGDPQIPGEQRPHLNNNHNNSSTSSRPGSSGTAASALRQWSTATTDLRPNERSHKPTGHAPPSQPSSSGGEEDDRQGTLRTKLSKVPKANRRRNNDEAQRIRQHSEILTKAEKQLLHSKRLSTDALRRECVSLPVSVQQLLPSTAAKVVEKMRGTSAQLPPRAVTAVPASRRTSDVLGLPRPHSSQGHRTLAEGTPGLRANTPATRVSTPQWSRVNVAPSPLSSAIPTITCSPPQDHLTMQVSVASREECVVGAHNSTSYTIASSSVASSSFLQVPERPGTAPRKLTPFSLTAAAVAVPHDSIEFLPHTSPTLTSCVSPAARSTISSMANSLVPSRSTSPTKELQHLPWPPSPPQGQMVALLHNNGTHNTSISPPLLQLTDGRNWNRWLQGGGDVTHAKAGFVKAHRRASSAAL</sequence>
<name>A0A0S4JRX2_BODSA</name>
<gene>
    <name evidence="2" type="ORF">BSAL_34330</name>
</gene>
<feature type="compositionally biased region" description="Polar residues" evidence="1">
    <location>
        <begin position="615"/>
        <end position="624"/>
    </location>
</feature>